<reference evidence="1 2" key="1">
    <citation type="submission" date="2020-03" db="EMBL/GenBank/DDBJ databases">
        <title>Leucobacter sp. nov., isolated from beetles.</title>
        <authorList>
            <person name="Hyun D.-W."/>
            <person name="Bae J.-W."/>
        </authorList>
    </citation>
    <scope>NUCLEOTIDE SEQUENCE [LARGE SCALE GENOMIC DNA]</scope>
    <source>
        <strain evidence="1 2">HDW9C</strain>
    </source>
</reference>
<evidence type="ECO:0000313" key="1">
    <source>
        <dbReference type="EMBL" id="QIK64415.1"/>
    </source>
</evidence>
<dbReference type="AlphaFoldDB" id="A0A6G7XIL7"/>
<accession>A0A6G7XIL7</accession>
<protein>
    <submittedName>
        <fullName evidence="1">YbjN domain-containing protein</fullName>
    </submittedName>
</protein>
<dbReference type="EMBL" id="CP049863">
    <property type="protein sequence ID" value="QIK64415.1"/>
    <property type="molecule type" value="Genomic_DNA"/>
</dbReference>
<dbReference type="Pfam" id="PF10722">
    <property type="entry name" value="YbjN"/>
    <property type="match status" value="1"/>
</dbReference>
<dbReference type="Proteomes" id="UP000502677">
    <property type="component" value="Chromosome"/>
</dbReference>
<gene>
    <name evidence="1" type="ORF">G7068_15270</name>
</gene>
<name>A0A6G7XIL7_9MICO</name>
<dbReference type="RefSeq" id="WP_166292747.1">
    <property type="nucleotide sequence ID" value="NZ_CP049863.1"/>
</dbReference>
<dbReference type="InterPro" id="IPR019660">
    <property type="entry name" value="Put_sensory_transdc_reg_YbjN"/>
</dbReference>
<evidence type="ECO:0000313" key="2">
    <source>
        <dbReference type="Proteomes" id="UP000502677"/>
    </source>
</evidence>
<dbReference type="CDD" id="cd17511">
    <property type="entry name" value="YbjN_AmyR-like"/>
    <property type="match status" value="1"/>
</dbReference>
<sequence>MAFFTKDGTPSLGGSENLQPLSKERVKAGLDREEWNYGVDEDGDIGGGWEAASYYFFVTGNNEELFCIRGAWRGILPGTEFGRALELCNSWNSQKLWPKTYARLDDEGMVRVHTEHNVDFEQGLTDGQLSQQLLCAINTANAFYESLNEAYPEVWEKYNPENAPSV</sequence>
<dbReference type="KEGG" id="lvi:G7068_15270"/>
<keyword evidence="2" id="KW-1185">Reference proteome</keyword>
<organism evidence="1 2">
    <name type="scientific">Leucobacter viscericola</name>
    <dbReference type="NCBI Taxonomy" id="2714935"/>
    <lineage>
        <taxon>Bacteria</taxon>
        <taxon>Bacillati</taxon>
        <taxon>Actinomycetota</taxon>
        <taxon>Actinomycetes</taxon>
        <taxon>Micrococcales</taxon>
        <taxon>Microbacteriaceae</taxon>
        <taxon>Leucobacter</taxon>
    </lineage>
</organism>
<proteinExistence type="predicted"/>